<keyword evidence="2 6" id="KW-0378">Hydrolase</keyword>
<evidence type="ECO:0000313" key="11">
    <source>
        <dbReference type="EMBL" id="EXX86461.1"/>
    </source>
</evidence>
<gene>
    <name evidence="11" type="ORF">BG53_06225</name>
</gene>
<dbReference type="Pfam" id="PF02927">
    <property type="entry name" value="CelD_N"/>
    <property type="match status" value="1"/>
</dbReference>
<dbReference type="Gene3D" id="2.60.40.10">
    <property type="entry name" value="Immunoglobulins"/>
    <property type="match status" value="1"/>
</dbReference>
<organism evidence="11 12">
    <name type="scientific">Paenibacillus darwinianus</name>
    <dbReference type="NCBI Taxonomy" id="1380763"/>
    <lineage>
        <taxon>Bacteria</taxon>
        <taxon>Bacillati</taxon>
        <taxon>Bacillota</taxon>
        <taxon>Bacilli</taxon>
        <taxon>Bacillales</taxon>
        <taxon>Paenibacillaceae</taxon>
        <taxon>Paenibacillus</taxon>
    </lineage>
</organism>
<dbReference type="SUPFAM" id="SSF81296">
    <property type="entry name" value="E set domains"/>
    <property type="match status" value="1"/>
</dbReference>
<feature type="domain" description="Glycoside hydrolase family 9" evidence="9">
    <location>
        <begin position="97"/>
        <end position="536"/>
    </location>
</feature>
<dbReference type="InterPro" id="IPR013783">
    <property type="entry name" value="Ig-like_fold"/>
</dbReference>
<dbReference type="InterPro" id="IPR001701">
    <property type="entry name" value="Glyco_hydro_9"/>
</dbReference>
<dbReference type="AlphaFoldDB" id="A0A9W5S0M9"/>
<dbReference type="PANTHER" id="PTHR22298">
    <property type="entry name" value="ENDO-1,4-BETA-GLUCANASE"/>
    <property type="match status" value="1"/>
</dbReference>
<dbReference type="PROSITE" id="PS00698">
    <property type="entry name" value="GH9_3"/>
    <property type="match status" value="1"/>
</dbReference>
<evidence type="ECO:0000256" key="2">
    <source>
        <dbReference type="ARBA" id="ARBA00022801"/>
    </source>
</evidence>
<keyword evidence="12" id="KW-1185">Reference proteome</keyword>
<keyword evidence="8" id="KW-0136">Cellulose degradation</keyword>
<keyword evidence="3 6" id="KW-0119">Carbohydrate metabolism</keyword>
<dbReference type="InterPro" id="IPR018221">
    <property type="entry name" value="Glyco_hydro_9_His_AS"/>
</dbReference>
<evidence type="ECO:0000256" key="7">
    <source>
        <dbReference type="PROSITE-ProRule" id="PRU10060"/>
    </source>
</evidence>
<feature type="active site" evidence="7">
    <location>
        <position position="524"/>
    </location>
</feature>
<evidence type="ECO:0000256" key="6">
    <source>
        <dbReference type="PROSITE-ProRule" id="PRU10059"/>
    </source>
</evidence>
<evidence type="ECO:0000256" key="5">
    <source>
        <dbReference type="ARBA" id="ARBA00023326"/>
    </source>
</evidence>
<evidence type="ECO:0000259" key="10">
    <source>
        <dbReference type="Pfam" id="PF02927"/>
    </source>
</evidence>
<evidence type="ECO:0000256" key="8">
    <source>
        <dbReference type="RuleBase" id="RU361166"/>
    </source>
</evidence>
<reference evidence="11 12" key="1">
    <citation type="submission" date="2014-02" db="EMBL/GenBank/DDBJ databases">
        <title>Genome sequence of Paenibacillus darwinianus reveals adaptive mechanisms for survival in Antarctic soils.</title>
        <authorList>
            <person name="Dsouza M."/>
            <person name="Taylor M.W."/>
            <person name="Turner S.J."/>
            <person name="Aislabie J."/>
        </authorList>
    </citation>
    <scope>NUCLEOTIDE SEQUENCE [LARGE SCALE GENOMIC DNA]</scope>
    <source>
        <strain evidence="11 12">CE1</strain>
    </source>
</reference>
<dbReference type="SUPFAM" id="SSF48208">
    <property type="entry name" value="Six-hairpin glycosidases"/>
    <property type="match status" value="1"/>
</dbReference>
<dbReference type="InterPro" id="IPR014756">
    <property type="entry name" value="Ig_E-set"/>
</dbReference>
<dbReference type="GO" id="GO:0008810">
    <property type="term" value="F:cellulase activity"/>
    <property type="evidence" value="ECO:0007669"/>
    <property type="project" value="UniProtKB-EC"/>
</dbReference>
<comment type="caution">
    <text evidence="11">The sequence shown here is derived from an EMBL/GenBank/DDBJ whole genome shotgun (WGS) entry which is preliminary data.</text>
</comment>
<feature type="domain" description="Cellulase Ig-like" evidence="10">
    <location>
        <begin position="9"/>
        <end position="83"/>
    </location>
</feature>
<dbReference type="EMBL" id="JFHU01000190">
    <property type="protein sequence ID" value="EXX86461.1"/>
    <property type="molecule type" value="Genomic_DNA"/>
</dbReference>
<dbReference type="OrthoDB" id="9758662at2"/>
<keyword evidence="5 6" id="KW-0624">Polysaccharide degradation</keyword>
<sequence>MNFLPHTCQIHLNQLGYSPDLAKVFTSDAAGRFEVVNSVSGETVYSGSTSPLHPDHSSGMPVARGDFSAVRSPGSYIIRLTDAGVQSPVFPIDGRPYQAIKNALLKSFYYQRCGVELESAYAGPWSHKACHLSDAYVHGKPEERYSQTGGWHDAGDYGKYTVAAAKAVADVMLAYEWFPSALREPVGIPDPEIRMPDVLAEVRFELLFLLKMQRKDGAVYHKVTTAEFPALDCMPESDTADLIFSPISHTSTAAFAAVMAMAARIYRDMDASMAENYGRAAKSAWKWLTENHSGAGFKNPSDIKTGEYGDDCRLDEEYWAAAELYRWTREPQYLAAAQELAGSEAFSLCELGWADTGGYGTLCLLSMEAGDLPAPLRSQLLNAWAAEADSCVGRSAADGFGVALLPDEYIWGSNMLVMNRAMLLITASRLTGRTPFASAALDQWHYLLGRNTLGYCYVTGFGAKPVMNPHHRPSAGDGIPEPVPGMVAGGPNSSIQDEAAASLLRGQPPAACFIDHKDSYSTNEMTIYWNSPAVFVAAFADLS</sequence>
<dbReference type="InterPro" id="IPR004197">
    <property type="entry name" value="Cellulase_Ig-like"/>
</dbReference>
<dbReference type="EC" id="3.2.1.4" evidence="8"/>
<protein>
    <recommendedName>
        <fullName evidence="8">Endoglucanase</fullName>
        <ecNumber evidence="8">3.2.1.4</ecNumber>
    </recommendedName>
</protein>
<accession>A0A9W5S0M9</accession>
<evidence type="ECO:0000313" key="12">
    <source>
        <dbReference type="Proteomes" id="UP000053750"/>
    </source>
</evidence>
<dbReference type="CDD" id="cd02850">
    <property type="entry name" value="E_set_Cellulase_N"/>
    <property type="match status" value="1"/>
</dbReference>
<dbReference type="GO" id="GO:0030245">
    <property type="term" value="P:cellulose catabolic process"/>
    <property type="evidence" value="ECO:0007669"/>
    <property type="project" value="UniProtKB-KW"/>
</dbReference>
<dbReference type="Proteomes" id="UP000053750">
    <property type="component" value="Unassembled WGS sequence"/>
</dbReference>
<evidence type="ECO:0000256" key="3">
    <source>
        <dbReference type="ARBA" id="ARBA00023277"/>
    </source>
</evidence>
<feature type="active site" evidence="6">
    <location>
        <position position="470"/>
    </location>
</feature>
<dbReference type="Pfam" id="PF00759">
    <property type="entry name" value="Glyco_hydro_9"/>
    <property type="match status" value="1"/>
</dbReference>
<comment type="catalytic activity">
    <reaction evidence="8">
        <text>Endohydrolysis of (1-&gt;4)-beta-D-glucosidic linkages in cellulose, lichenin and cereal beta-D-glucans.</text>
        <dbReference type="EC" id="3.2.1.4"/>
    </reaction>
</comment>
<evidence type="ECO:0000256" key="1">
    <source>
        <dbReference type="ARBA" id="ARBA00007072"/>
    </source>
</evidence>
<dbReference type="InterPro" id="IPR008928">
    <property type="entry name" value="6-hairpin_glycosidase_sf"/>
</dbReference>
<evidence type="ECO:0000259" key="9">
    <source>
        <dbReference type="Pfam" id="PF00759"/>
    </source>
</evidence>
<comment type="similarity">
    <text evidence="1 6 8">Belongs to the glycosyl hydrolase 9 (cellulase E) family.</text>
</comment>
<keyword evidence="4 6" id="KW-0326">Glycosidase</keyword>
<dbReference type="InterPro" id="IPR012341">
    <property type="entry name" value="6hp_glycosidase-like_sf"/>
</dbReference>
<name>A0A9W5S0M9_9BACL</name>
<feature type="active site" evidence="7">
    <location>
        <position position="515"/>
    </location>
</feature>
<dbReference type="PROSITE" id="PS00592">
    <property type="entry name" value="GH9_2"/>
    <property type="match status" value="1"/>
</dbReference>
<dbReference type="Gene3D" id="1.50.10.10">
    <property type="match status" value="1"/>
</dbReference>
<dbReference type="InterPro" id="IPR033126">
    <property type="entry name" value="Glyco_hydro_9_Asp/Glu_AS"/>
</dbReference>
<proteinExistence type="inferred from homology"/>
<evidence type="ECO:0000256" key="4">
    <source>
        <dbReference type="ARBA" id="ARBA00023295"/>
    </source>
</evidence>